<dbReference type="InterPro" id="IPR050204">
    <property type="entry name" value="AraC_XylS_family_regulators"/>
</dbReference>
<keyword evidence="1" id="KW-0805">Transcription regulation</keyword>
<feature type="domain" description="HTH araC/xylS-type" evidence="4">
    <location>
        <begin position="220"/>
        <end position="320"/>
    </location>
</feature>
<evidence type="ECO:0000256" key="2">
    <source>
        <dbReference type="ARBA" id="ARBA00023125"/>
    </source>
</evidence>
<dbReference type="InterPro" id="IPR018060">
    <property type="entry name" value="HTH_AraC"/>
</dbReference>
<dbReference type="InterPro" id="IPR035418">
    <property type="entry name" value="AraC-bd_2"/>
</dbReference>
<dbReference type="PROSITE" id="PS00041">
    <property type="entry name" value="HTH_ARAC_FAMILY_1"/>
    <property type="match status" value="1"/>
</dbReference>
<sequence>MSTGVGIRIDTRDPDEARFRLADTYSPHILTVDDRSGFRARHGTGGTAELGVHYLSYGTGTTLLDAVPFEDFVLVSRPVRGRFTVRAEGAERLLSPGEPVALDSHTAYHLRWQDDCTLLTLRLARKEFETAAAEISGRPAPARLRFPLGRRPSPTGLTAVDQVTRFLVRDAVPSGLLTSAPLIRGQVLRLVVAGLLEAYDVVARTDEPGSGGAVSPAAVRRAIAYLEGAAAEDIRITDIAAAARLSPRALQEAFRKHVGTTPMRYLKSVRLARAHAELRVAEEGVTVASVAYRWGFGNLGRFSAEYRREFGRSPSEVLRAAR</sequence>
<dbReference type="Pfam" id="PF14525">
    <property type="entry name" value="AraC_binding_2"/>
    <property type="match status" value="1"/>
</dbReference>
<keyword evidence="2" id="KW-0238">DNA-binding</keyword>
<accession>A0ABZ1IHU0</accession>
<dbReference type="PROSITE" id="PS01124">
    <property type="entry name" value="HTH_ARAC_FAMILY_2"/>
    <property type="match status" value="1"/>
</dbReference>
<dbReference type="InterPro" id="IPR009057">
    <property type="entry name" value="Homeodomain-like_sf"/>
</dbReference>
<dbReference type="Proteomes" id="UP001330812">
    <property type="component" value="Chromosome"/>
</dbReference>
<keyword evidence="6" id="KW-1185">Reference proteome</keyword>
<protein>
    <submittedName>
        <fullName evidence="5">AraC family transcriptional regulator</fullName>
    </submittedName>
</protein>
<dbReference type="PANTHER" id="PTHR46796:SF12">
    <property type="entry name" value="HTH-TYPE DNA-BINDING TRANSCRIPTIONAL ACTIVATOR EUTR"/>
    <property type="match status" value="1"/>
</dbReference>
<evidence type="ECO:0000256" key="3">
    <source>
        <dbReference type="ARBA" id="ARBA00023163"/>
    </source>
</evidence>
<dbReference type="Pfam" id="PF12833">
    <property type="entry name" value="HTH_18"/>
    <property type="match status" value="1"/>
</dbReference>
<dbReference type="Gene3D" id="1.10.10.60">
    <property type="entry name" value="Homeodomain-like"/>
    <property type="match status" value="1"/>
</dbReference>
<dbReference type="EMBL" id="CP142149">
    <property type="protein sequence ID" value="WSE33512.1"/>
    <property type="molecule type" value="Genomic_DNA"/>
</dbReference>
<reference evidence="5 6" key="1">
    <citation type="journal article" date="2015" name="Int. J. Syst. Evol. Microbiol.">
        <title>Amycolatopsis rhabdoformis sp. nov., an actinomycete isolated from a tropical forest soil.</title>
        <authorList>
            <person name="Souza W.R."/>
            <person name="Silva R.E."/>
            <person name="Goodfellow M."/>
            <person name="Busarakam K."/>
            <person name="Figueiro F.S."/>
            <person name="Ferreira D."/>
            <person name="Rodrigues-Filho E."/>
            <person name="Moraes L.A.B."/>
            <person name="Zucchi T.D."/>
        </authorList>
    </citation>
    <scope>NUCLEOTIDE SEQUENCE [LARGE SCALE GENOMIC DNA]</scope>
    <source>
        <strain evidence="5 6">NCIMB 14900</strain>
    </source>
</reference>
<proteinExistence type="predicted"/>
<gene>
    <name evidence="5" type="ORF">VSH64_15595</name>
</gene>
<evidence type="ECO:0000256" key="1">
    <source>
        <dbReference type="ARBA" id="ARBA00023015"/>
    </source>
</evidence>
<evidence type="ECO:0000313" key="5">
    <source>
        <dbReference type="EMBL" id="WSE33512.1"/>
    </source>
</evidence>
<evidence type="ECO:0000259" key="4">
    <source>
        <dbReference type="PROSITE" id="PS01124"/>
    </source>
</evidence>
<dbReference type="SMART" id="SM00342">
    <property type="entry name" value="HTH_ARAC"/>
    <property type="match status" value="1"/>
</dbReference>
<dbReference type="SUPFAM" id="SSF46689">
    <property type="entry name" value="Homeodomain-like"/>
    <property type="match status" value="2"/>
</dbReference>
<evidence type="ECO:0000313" key="6">
    <source>
        <dbReference type="Proteomes" id="UP001330812"/>
    </source>
</evidence>
<organism evidence="5 6">
    <name type="scientific">Amycolatopsis rhabdoformis</name>
    <dbReference type="NCBI Taxonomy" id="1448059"/>
    <lineage>
        <taxon>Bacteria</taxon>
        <taxon>Bacillati</taxon>
        <taxon>Actinomycetota</taxon>
        <taxon>Actinomycetes</taxon>
        <taxon>Pseudonocardiales</taxon>
        <taxon>Pseudonocardiaceae</taxon>
        <taxon>Amycolatopsis</taxon>
    </lineage>
</organism>
<dbReference type="InterPro" id="IPR018062">
    <property type="entry name" value="HTH_AraC-typ_CS"/>
</dbReference>
<dbReference type="PANTHER" id="PTHR46796">
    <property type="entry name" value="HTH-TYPE TRANSCRIPTIONAL ACTIVATOR RHAS-RELATED"/>
    <property type="match status" value="1"/>
</dbReference>
<name>A0ABZ1IHU0_9PSEU</name>
<keyword evidence="3" id="KW-0804">Transcription</keyword>
<dbReference type="RefSeq" id="WP_326836310.1">
    <property type="nucleotide sequence ID" value="NZ_CP142149.1"/>
</dbReference>